<sequence length="42" mass="4752">MPNSKKKEFCNTLVPIFTSACTYIPNTFPKDLDTSSEDKRAI</sequence>
<comment type="caution">
    <text evidence="1">The sequence shown here is derived from an EMBL/GenBank/DDBJ whole genome shotgun (WGS) entry which is preliminary data.</text>
</comment>
<gene>
    <name evidence="1" type="ORF">DHETER_LOCUS1492</name>
</gene>
<protein>
    <submittedName>
        <fullName evidence="1">15962_t:CDS:1</fullName>
    </submittedName>
</protein>
<evidence type="ECO:0000313" key="2">
    <source>
        <dbReference type="Proteomes" id="UP000789702"/>
    </source>
</evidence>
<dbReference type="Proteomes" id="UP000789702">
    <property type="component" value="Unassembled WGS sequence"/>
</dbReference>
<proteinExistence type="predicted"/>
<organism evidence="1 2">
    <name type="scientific">Dentiscutata heterogama</name>
    <dbReference type="NCBI Taxonomy" id="1316150"/>
    <lineage>
        <taxon>Eukaryota</taxon>
        <taxon>Fungi</taxon>
        <taxon>Fungi incertae sedis</taxon>
        <taxon>Mucoromycota</taxon>
        <taxon>Glomeromycotina</taxon>
        <taxon>Glomeromycetes</taxon>
        <taxon>Diversisporales</taxon>
        <taxon>Gigasporaceae</taxon>
        <taxon>Dentiscutata</taxon>
    </lineage>
</organism>
<accession>A0ACA9KDB4</accession>
<reference evidence="1" key="1">
    <citation type="submission" date="2021-06" db="EMBL/GenBank/DDBJ databases">
        <authorList>
            <person name="Kallberg Y."/>
            <person name="Tangrot J."/>
            <person name="Rosling A."/>
        </authorList>
    </citation>
    <scope>NUCLEOTIDE SEQUENCE</scope>
    <source>
        <strain evidence="1">IL203A</strain>
    </source>
</reference>
<name>A0ACA9KDB4_9GLOM</name>
<keyword evidence="2" id="KW-1185">Reference proteome</keyword>
<evidence type="ECO:0000313" key="1">
    <source>
        <dbReference type="EMBL" id="CAG8465851.1"/>
    </source>
</evidence>
<dbReference type="EMBL" id="CAJVPU010000900">
    <property type="protein sequence ID" value="CAG8465851.1"/>
    <property type="molecule type" value="Genomic_DNA"/>
</dbReference>